<dbReference type="STRING" id="27349.A0A0L6VK35"/>
<reference evidence="2 4" key="1">
    <citation type="submission" date="2015-08" db="EMBL/GenBank/DDBJ databases">
        <title>Next Generation Sequencing and Analysis of the Genome of Puccinia sorghi L Schw, the Causal Agent of Maize Common Rust.</title>
        <authorList>
            <person name="Rochi L."/>
            <person name="Burguener G."/>
            <person name="Darino M."/>
            <person name="Turjanski A."/>
            <person name="Kreff E."/>
            <person name="Dieguez M.J."/>
            <person name="Sacco F."/>
        </authorList>
    </citation>
    <scope>NUCLEOTIDE SEQUENCE [LARGE SCALE GENOMIC DNA]</scope>
    <source>
        <strain evidence="2 4">RO10H11247</strain>
    </source>
</reference>
<dbReference type="VEuPathDB" id="FungiDB:VP01_1548g4"/>
<accession>A0A0L6VK35</accession>
<feature type="compositionally biased region" description="Polar residues" evidence="1">
    <location>
        <begin position="571"/>
        <end position="580"/>
    </location>
</feature>
<comment type="caution">
    <text evidence="2">The sequence shown here is derived from an EMBL/GenBank/DDBJ whole genome shotgun (WGS) entry which is preliminary data.</text>
</comment>
<organism evidence="2 4">
    <name type="scientific">Puccinia sorghi</name>
    <dbReference type="NCBI Taxonomy" id="27349"/>
    <lineage>
        <taxon>Eukaryota</taxon>
        <taxon>Fungi</taxon>
        <taxon>Dikarya</taxon>
        <taxon>Basidiomycota</taxon>
        <taxon>Pucciniomycotina</taxon>
        <taxon>Pucciniomycetes</taxon>
        <taxon>Pucciniales</taxon>
        <taxon>Pucciniaceae</taxon>
        <taxon>Puccinia</taxon>
    </lineage>
</organism>
<dbReference type="EMBL" id="LAVV01006097">
    <property type="protein sequence ID" value="KNZ60485.1"/>
    <property type="molecule type" value="Genomic_DNA"/>
</dbReference>
<evidence type="ECO:0000313" key="3">
    <source>
        <dbReference type="EMBL" id="KNZ60596.1"/>
    </source>
</evidence>
<evidence type="ECO:0000256" key="1">
    <source>
        <dbReference type="SAM" id="MobiDB-lite"/>
    </source>
</evidence>
<protein>
    <submittedName>
        <fullName evidence="2">Uncharacterized protein</fullName>
    </submittedName>
</protein>
<keyword evidence="4" id="KW-1185">Reference proteome</keyword>
<dbReference type="VEuPathDB" id="FungiDB:VP01_1531g4"/>
<evidence type="ECO:0000313" key="4">
    <source>
        <dbReference type="Proteomes" id="UP000037035"/>
    </source>
</evidence>
<dbReference type="OrthoDB" id="2496194at2759"/>
<proteinExistence type="predicted"/>
<sequence length="650" mass="72467">MLPSASTYYECCGKDSTGEPKQSLLAADMPPRPSPDYEYYYARLIAAILFVTVQFFQSAPHTDINTTYTEWFKHQTTAKFRSNVLQKSKSLPVKSSAELLGLAIDAIHNNALLKGPCLKVLLAVDEAGAMLVAPNKNEVSFFRLFRRALRKVPDHAGVLAILVDTTSRVSNFCPTNREDNSSRAIGARGAPPIKLFAPIYKINTFDQMVPSDPPKTWKELFLPDRLCRYGVPFFSIYLNDLKETHTVTNSNPLYAIPAMANFALKKLLCCEDVNGALKLTEVRALALLGPTIGVPLHGQSHLNVDLTASHAAHCGYLDPTRESQHSFYPSQPIYALAANDYLHKNKDALVFCIRSLASVLSQGHAGKGDAGKLASRIILLCAMNKTANHIKIMEREGANQPNNPNQLVPATLPVDSTAFPSPVPVAQFLQTLTGFPVEELQLGTISCENREKLLGEGMMFWNHFQHCLSTPTPGSLMEGMERGLAMQCHDQQTSFDQLLPIYLKGPENELDETHLTFCGVQVKSRIDDRDISHSQSIMTRTKAKITTNKNNPYLALHFSLRHKGPPKIKNSDINIRSPQDYTLPRSGRDSKQASLMFYGLESFHFLSPEVKKALEELINIRTDLISRHKREKDQLGENYAKAFLLRDERS</sequence>
<evidence type="ECO:0000313" key="2">
    <source>
        <dbReference type="EMBL" id="KNZ60485.1"/>
    </source>
</evidence>
<dbReference type="Proteomes" id="UP000037035">
    <property type="component" value="Unassembled WGS sequence"/>
</dbReference>
<dbReference type="AlphaFoldDB" id="A0A0L6VK35"/>
<dbReference type="PANTHER" id="PTHR33266">
    <property type="entry name" value="CHROMOSOME 15, WHOLE GENOME SHOTGUN SEQUENCE"/>
    <property type="match status" value="1"/>
</dbReference>
<dbReference type="EMBL" id="LAVV01005909">
    <property type="protein sequence ID" value="KNZ60596.1"/>
    <property type="molecule type" value="Genomic_DNA"/>
</dbReference>
<feature type="region of interest" description="Disordered" evidence="1">
    <location>
        <begin position="565"/>
        <end position="587"/>
    </location>
</feature>
<gene>
    <name evidence="3" type="ORF">VP01_1531g4</name>
    <name evidence="2" type="ORF">VP01_1548g4</name>
</gene>
<dbReference type="PANTHER" id="PTHR33266:SF1">
    <property type="entry name" value="F-BOX DOMAIN-CONTAINING PROTEIN"/>
    <property type="match status" value="1"/>
</dbReference>
<name>A0A0L6VK35_9BASI</name>